<evidence type="ECO:0000259" key="1">
    <source>
        <dbReference type="Pfam" id="PF02582"/>
    </source>
</evidence>
<dbReference type="InterPro" id="IPR051624">
    <property type="entry name" value="RMD1/Sad1-interacting"/>
</dbReference>
<organism evidence="2 3">
    <name type="scientific">Ferrovibrio xuzhouensis</name>
    <dbReference type="NCBI Taxonomy" id="1576914"/>
    <lineage>
        <taxon>Bacteria</taxon>
        <taxon>Pseudomonadati</taxon>
        <taxon>Pseudomonadota</taxon>
        <taxon>Alphaproteobacteria</taxon>
        <taxon>Rhodospirillales</taxon>
        <taxon>Rhodospirillaceae</taxon>
        <taxon>Ferrovibrio</taxon>
    </lineage>
</organism>
<sequence length="282" mass="30669">MTDPQTIAQSSAAASAAQSASPAAARLLTVRAILLGERIDTTGLERSDAISTVPFAFRVGDRGMVALFRYGAAVIAGLSPVEEDDILRMIQPRVSGSHTPLEDEVATIRIGDAGGEDAIPPGGPLQLRELTPERFLVIADVLGKSVALAHNEREVSKVFDIIDPLARNMAGDGRVPGNRKQLLKLIGESLLVQHRVAGRVAVEDKPDVLWDRPELERLFSRLQDEYELTERADALANKVTVIQNTTRALTDLIDAQRSLRLEAAIVLLIVFEIALTLIDWIF</sequence>
<dbReference type="Proteomes" id="UP001595711">
    <property type="component" value="Unassembled WGS sequence"/>
</dbReference>
<dbReference type="PANTHER" id="PTHR16255:SF1">
    <property type="entry name" value="REQUIRED FOR MEIOTIC NUCLEAR DIVISION PROTEIN 1 HOMOLOG"/>
    <property type="match status" value="1"/>
</dbReference>
<keyword evidence="3" id="KW-1185">Reference proteome</keyword>
<dbReference type="RefSeq" id="WP_379721611.1">
    <property type="nucleotide sequence ID" value="NZ_JBHRYJ010000001.1"/>
</dbReference>
<protein>
    <submittedName>
        <fullName evidence="2">RMD1 family protein</fullName>
    </submittedName>
</protein>
<reference evidence="3" key="1">
    <citation type="journal article" date="2019" name="Int. J. Syst. Evol. Microbiol.">
        <title>The Global Catalogue of Microorganisms (GCM) 10K type strain sequencing project: providing services to taxonomists for standard genome sequencing and annotation.</title>
        <authorList>
            <consortium name="The Broad Institute Genomics Platform"/>
            <consortium name="The Broad Institute Genome Sequencing Center for Infectious Disease"/>
            <person name="Wu L."/>
            <person name="Ma J."/>
        </authorList>
    </citation>
    <scope>NUCLEOTIDE SEQUENCE [LARGE SCALE GENOMIC DNA]</scope>
    <source>
        <strain evidence="3">KCTC 42182</strain>
    </source>
</reference>
<proteinExistence type="predicted"/>
<name>A0ABV7VBK5_9PROT</name>
<dbReference type="EMBL" id="JBHRYJ010000001">
    <property type="protein sequence ID" value="MFC3674509.1"/>
    <property type="molecule type" value="Genomic_DNA"/>
</dbReference>
<evidence type="ECO:0000313" key="2">
    <source>
        <dbReference type="EMBL" id="MFC3674509.1"/>
    </source>
</evidence>
<gene>
    <name evidence="2" type="ORF">ACFOOQ_03080</name>
</gene>
<accession>A0ABV7VBK5</accession>
<feature type="domain" description="DUF155" evidence="1">
    <location>
        <begin position="65"/>
        <end position="235"/>
    </location>
</feature>
<dbReference type="PANTHER" id="PTHR16255">
    <property type="entry name" value="REQUIRED FOR MEIOTIC NUCLEAR DIVISION PROTEIN 1 HOMOLOG"/>
    <property type="match status" value="1"/>
</dbReference>
<dbReference type="Pfam" id="PF02582">
    <property type="entry name" value="DUF155"/>
    <property type="match status" value="1"/>
</dbReference>
<comment type="caution">
    <text evidence="2">The sequence shown here is derived from an EMBL/GenBank/DDBJ whole genome shotgun (WGS) entry which is preliminary data.</text>
</comment>
<dbReference type="InterPro" id="IPR003734">
    <property type="entry name" value="DUF155"/>
</dbReference>
<evidence type="ECO:0000313" key="3">
    <source>
        <dbReference type="Proteomes" id="UP001595711"/>
    </source>
</evidence>